<comment type="catalytic activity">
    <reaction evidence="9">
        <text>a 5'-end (N(7)-methyl 5'-triphosphoguanosine)-ribonucleoside in mRNA + H2O = N(7)-methyl-GMP + a 5'-end diphospho-ribonucleoside in mRNA + 2 H(+)</text>
        <dbReference type="Rhea" id="RHEA:65388"/>
        <dbReference type="Rhea" id="RHEA-COMP:17165"/>
        <dbReference type="Rhea" id="RHEA-COMP:17167"/>
        <dbReference type="ChEBI" id="CHEBI:15377"/>
        <dbReference type="ChEBI" id="CHEBI:15378"/>
        <dbReference type="ChEBI" id="CHEBI:58285"/>
        <dbReference type="ChEBI" id="CHEBI:156461"/>
        <dbReference type="ChEBI" id="CHEBI:167616"/>
        <dbReference type="EC" id="3.6.1.59"/>
    </reaction>
</comment>
<dbReference type="Gene3D" id="3.30.428.10">
    <property type="entry name" value="HIT-like"/>
    <property type="match status" value="1"/>
</dbReference>
<dbReference type="EC" id="3.6.1.59" evidence="3"/>
<keyword evidence="5" id="KW-0378">Hydrolase</keyword>
<keyword evidence="13" id="KW-1185">Reference proteome</keyword>
<evidence type="ECO:0000256" key="10">
    <source>
        <dbReference type="PIRSR" id="PIRSR028973-1"/>
    </source>
</evidence>
<gene>
    <name evidence="12" type="ORF">INT44_009204</name>
</gene>
<dbReference type="EMBL" id="JAEPRA010000006">
    <property type="protein sequence ID" value="KAG2184189.1"/>
    <property type="molecule type" value="Genomic_DNA"/>
</dbReference>
<dbReference type="InterPro" id="IPR008594">
    <property type="entry name" value="DcpS/DCS2"/>
</dbReference>
<dbReference type="InterPro" id="IPR011145">
    <property type="entry name" value="Scavenger_mRNA_decap_enz_N"/>
</dbReference>
<evidence type="ECO:0000256" key="9">
    <source>
        <dbReference type="ARBA" id="ARBA00048222"/>
    </source>
</evidence>
<comment type="similarity">
    <text evidence="2">Belongs to the HIT family.</text>
</comment>
<dbReference type="PANTHER" id="PTHR12978">
    <property type="entry name" value="HISTIDINE TRIAD HIT PROTEIN MEMBER"/>
    <property type="match status" value="1"/>
</dbReference>
<dbReference type="FunFam" id="3.30.428.10:FF:000006">
    <property type="entry name" value="m7GpppX diphosphatase"/>
    <property type="match status" value="1"/>
</dbReference>
<feature type="binding site" evidence="11">
    <location>
        <position position="141"/>
    </location>
    <ligand>
        <name>substrate</name>
    </ligand>
</feature>
<evidence type="ECO:0000256" key="2">
    <source>
        <dbReference type="ARBA" id="ARBA00010208"/>
    </source>
</evidence>
<accession>A0A8H7Q366</accession>
<dbReference type="Gene3D" id="3.30.200.40">
    <property type="entry name" value="Scavenger mRNA decapping enzyme, N-terminal domain"/>
    <property type="match status" value="1"/>
</dbReference>
<evidence type="ECO:0000256" key="6">
    <source>
        <dbReference type="ARBA" id="ARBA00023242"/>
    </source>
</evidence>
<evidence type="ECO:0000256" key="1">
    <source>
        <dbReference type="ARBA" id="ARBA00004123"/>
    </source>
</evidence>
<feature type="binding site" evidence="11">
    <location>
        <position position="174"/>
    </location>
    <ligand>
        <name>substrate</name>
    </ligand>
</feature>
<dbReference type="OrthoDB" id="10264956at2759"/>
<feature type="binding site" evidence="11">
    <location>
        <position position="172"/>
    </location>
    <ligand>
        <name>substrate</name>
    </ligand>
</feature>
<organism evidence="12 13">
    <name type="scientific">Umbelopsis vinacea</name>
    <dbReference type="NCBI Taxonomy" id="44442"/>
    <lineage>
        <taxon>Eukaryota</taxon>
        <taxon>Fungi</taxon>
        <taxon>Fungi incertae sedis</taxon>
        <taxon>Mucoromycota</taxon>
        <taxon>Mucoromycotina</taxon>
        <taxon>Umbelopsidomycetes</taxon>
        <taxon>Umbelopsidales</taxon>
        <taxon>Umbelopsidaceae</taxon>
        <taxon>Umbelopsis</taxon>
    </lineage>
</organism>
<dbReference type="GO" id="GO:0000932">
    <property type="term" value="C:P-body"/>
    <property type="evidence" value="ECO:0007669"/>
    <property type="project" value="TreeGrafter"/>
</dbReference>
<dbReference type="SUPFAM" id="SSF102860">
    <property type="entry name" value="mRNA decapping enzyme DcpS N-terminal domain"/>
    <property type="match status" value="1"/>
</dbReference>
<dbReference type="GO" id="GO:0140932">
    <property type="term" value="F:5'-(N(7)-methyl 5'-triphosphoguanosine)-[mRNA] diphosphatase activity"/>
    <property type="evidence" value="ECO:0007669"/>
    <property type="project" value="UniProtKB-EC"/>
</dbReference>
<evidence type="ECO:0000256" key="4">
    <source>
        <dbReference type="ARBA" id="ARBA00015636"/>
    </source>
</evidence>
<comment type="caution">
    <text evidence="12">The sequence shown here is derived from an EMBL/GenBank/DDBJ whole genome shotgun (WGS) entry which is preliminary data.</text>
</comment>
<name>A0A8H7Q366_9FUNG</name>
<evidence type="ECO:0000256" key="5">
    <source>
        <dbReference type="ARBA" id="ARBA00022801"/>
    </source>
</evidence>
<evidence type="ECO:0000256" key="3">
    <source>
        <dbReference type="ARBA" id="ARBA00012520"/>
    </source>
</evidence>
<dbReference type="PIRSF" id="PIRSF028973">
    <property type="entry name" value="Scavenger_mRNA_decap_enz"/>
    <property type="match status" value="1"/>
</dbReference>
<dbReference type="AlphaFoldDB" id="A0A8H7Q366"/>
<evidence type="ECO:0000313" key="13">
    <source>
        <dbReference type="Proteomes" id="UP000612746"/>
    </source>
</evidence>
<evidence type="ECO:0000256" key="7">
    <source>
        <dbReference type="ARBA" id="ARBA00029885"/>
    </source>
</evidence>
<dbReference type="InterPro" id="IPR036265">
    <property type="entry name" value="HIT-like_sf"/>
</dbReference>
<keyword evidence="6" id="KW-0539">Nucleus</keyword>
<dbReference type="SUPFAM" id="SSF54197">
    <property type="entry name" value="HIT-like"/>
    <property type="match status" value="1"/>
</dbReference>
<dbReference type="GO" id="GO:0005634">
    <property type="term" value="C:nucleus"/>
    <property type="evidence" value="ECO:0007669"/>
    <property type="project" value="UniProtKB-SubCell"/>
</dbReference>
<comment type="subcellular location">
    <subcellularLocation>
        <location evidence="1">Nucleus</location>
    </subcellularLocation>
</comment>
<evidence type="ECO:0000313" key="12">
    <source>
        <dbReference type="EMBL" id="KAG2184189.1"/>
    </source>
</evidence>
<proteinExistence type="inferred from homology"/>
<dbReference type="Proteomes" id="UP000612746">
    <property type="component" value="Unassembled WGS sequence"/>
</dbReference>
<feature type="binding site" evidence="11">
    <location>
        <position position="151"/>
    </location>
    <ligand>
        <name>substrate</name>
    </ligand>
</feature>
<dbReference type="GO" id="GO:0000290">
    <property type="term" value="P:deadenylation-dependent decapping of nuclear-transcribed mRNA"/>
    <property type="evidence" value="ECO:0007669"/>
    <property type="project" value="InterPro"/>
</dbReference>
<feature type="active site" description="Nucleophile" evidence="10">
    <location>
        <position position="244"/>
    </location>
</feature>
<dbReference type="GO" id="GO:0000340">
    <property type="term" value="F:RNA 7-methylguanosine cap binding"/>
    <property type="evidence" value="ECO:0007669"/>
    <property type="project" value="TreeGrafter"/>
</dbReference>
<evidence type="ECO:0000256" key="11">
    <source>
        <dbReference type="PIRSR" id="PIRSR028973-2"/>
    </source>
</evidence>
<dbReference type="Pfam" id="PF11969">
    <property type="entry name" value="DcpS_C"/>
    <property type="match status" value="1"/>
</dbReference>
<protein>
    <recommendedName>
        <fullName evidence="4">m7GpppX diphosphatase</fullName>
        <ecNumber evidence="3">3.6.1.59</ecNumber>
    </recommendedName>
    <alternativeName>
        <fullName evidence="8">Decapping scavenger enzyme</fullName>
    </alternativeName>
    <alternativeName>
        <fullName evidence="7">Scavenger mRNA-decapping enzyme DcpS</fullName>
    </alternativeName>
</protein>
<sequence length="306" mass="35860">MEEADLLKKFQFTRILSQDSRAKCVYLLGRIPNQDQPEMEDAILYFEKHHFYDTELPILASSRITELIDTESNDIYHWTKTNLVKDSTRPDVNIRIIYPATQAHIDKYSTRPFLNIRETSADYLQITKPYIEEQFVKRVQWVYNILEGKAEAERVLLREDQDPDTGFILLPDMKWDMKTMNALYLVVLVHRRDLKSIRDLNASHLPLLRNIADKVGQFVDKTYGVKGHSLRMFFHYQPSYYHLHVHVVHTAYTSAPGIIAGQAHLLDQVIDNIAIIDNNYYQRATLPFVLADNHELCKRYKEAKGY</sequence>
<dbReference type="PANTHER" id="PTHR12978:SF0">
    <property type="entry name" value="M7GPPPX DIPHOSPHATASE"/>
    <property type="match status" value="1"/>
</dbReference>
<reference evidence="12" key="1">
    <citation type="submission" date="2020-12" db="EMBL/GenBank/DDBJ databases">
        <title>Metabolic potential, ecology and presence of endohyphal bacteria is reflected in genomic diversity of Mucoromycotina.</title>
        <authorList>
            <person name="Muszewska A."/>
            <person name="Okrasinska A."/>
            <person name="Steczkiewicz K."/>
            <person name="Drgas O."/>
            <person name="Orlowska M."/>
            <person name="Perlinska-Lenart U."/>
            <person name="Aleksandrzak-Piekarczyk T."/>
            <person name="Szatraj K."/>
            <person name="Zielenkiewicz U."/>
            <person name="Pilsyk S."/>
            <person name="Malc E."/>
            <person name="Mieczkowski P."/>
            <person name="Kruszewska J.S."/>
            <person name="Biernat P."/>
            <person name="Pawlowska J."/>
        </authorList>
    </citation>
    <scope>NUCLEOTIDE SEQUENCE</scope>
    <source>
        <strain evidence="12">WA0000051536</strain>
    </source>
</reference>
<feature type="binding site" evidence="11">
    <location>
        <begin position="235"/>
        <end position="246"/>
    </location>
    <ligand>
        <name>substrate</name>
    </ligand>
</feature>
<evidence type="ECO:0000256" key="8">
    <source>
        <dbReference type="ARBA" id="ARBA00030609"/>
    </source>
</evidence>
<dbReference type="Pfam" id="PF05652">
    <property type="entry name" value="DcpS"/>
    <property type="match status" value="1"/>
</dbReference>